<evidence type="ECO:0000313" key="7">
    <source>
        <dbReference type="EMBL" id="PRQ34140.1"/>
    </source>
</evidence>
<comment type="similarity">
    <text evidence="5">Belongs to the GRAS family.</text>
</comment>
<feature type="region of interest" description="SAW" evidence="5">
    <location>
        <begin position="628"/>
        <end position="703"/>
    </location>
</feature>
<feature type="compositionally biased region" description="Low complexity" evidence="6">
    <location>
        <begin position="124"/>
        <end position="144"/>
    </location>
</feature>
<dbReference type="InterPro" id="IPR005202">
    <property type="entry name" value="TF_GRAS"/>
</dbReference>
<evidence type="ECO:0000256" key="4">
    <source>
        <dbReference type="ARBA" id="ARBA00023242"/>
    </source>
</evidence>
<feature type="region of interest" description="Disordered" evidence="6">
    <location>
        <begin position="1"/>
        <end position="54"/>
    </location>
</feature>
<comment type="subcellular location">
    <subcellularLocation>
        <location evidence="1">Nucleus</location>
    </subcellularLocation>
</comment>
<evidence type="ECO:0000256" key="5">
    <source>
        <dbReference type="PROSITE-ProRule" id="PRU01191"/>
    </source>
</evidence>
<dbReference type="EMBL" id="PDCK01000043">
    <property type="protein sequence ID" value="PRQ34140.1"/>
    <property type="molecule type" value="Genomic_DNA"/>
</dbReference>
<keyword evidence="2" id="KW-0805">Transcription regulation</keyword>
<dbReference type="STRING" id="74649.A0A2P6QIY8"/>
<dbReference type="Gramene" id="PRQ34140">
    <property type="protein sequence ID" value="PRQ34140"/>
    <property type="gene ID" value="RchiOBHm_Chr5g0065541"/>
</dbReference>
<keyword evidence="8" id="KW-1185">Reference proteome</keyword>
<comment type="caution">
    <text evidence="7">The sequence shown here is derived from an EMBL/GenBank/DDBJ whole genome shotgun (WGS) entry which is preliminary data.</text>
</comment>
<gene>
    <name evidence="7" type="ORF">RchiOBHm_Chr5g0065541</name>
</gene>
<evidence type="ECO:0000256" key="3">
    <source>
        <dbReference type="ARBA" id="ARBA00023163"/>
    </source>
</evidence>
<feature type="compositionally biased region" description="Low complexity" evidence="6">
    <location>
        <begin position="33"/>
        <end position="50"/>
    </location>
</feature>
<reference evidence="7 8" key="1">
    <citation type="journal article" date="2018" name="Nat. Genet.">
        <title>The Rosa genome provides new insights in the design of modern roses.</title>
        <authorList>
            <person name="Bendahmane M."/>
        </authorList>
    </citation>
    <scope>NUCLEOTIDE SEQUENCE [LARGE SCALE GENOMIC DNA]</scope>
    <source>
        <strain evidence="8">cv. Old Blush</strain>
    </source>
</reference>
<feature type="region of interest" description="Disordered" evidence="6">
    <location>
        <begin position="109"/>
        <end position="144"/>
    </location>
</feature>
<dbReference type="PROSITE" id="PS50985">
    <property type="entry name" value="GRAS"/>
    <property type="match status" value="1"/>
</dbReference>
<sequence length="707" mass="79438">MDPRFSEFPNFNDQTLLPDMLNEYPSSDPFEDLSFSDPNRSNSSLSSSFSAEGDDCEFSDCVLKYINQVLMEEDMESKPCMFHDPLALQATEESLYEVIGGGKYPISQDQNPLCVDQNVESPDGGYSSGSFTDSSSSPGPSVNSCPVTAQFVETSSSILEIPIPENFVFQSPSRARSQLSSSSKNELLVQFNLGAEEGRKFLPRGQLISVEGNKMYAVVNKKAGDAVVTTQKNGSEQFHVGSRGKKNHQREDIVLEDGRSNKQPAVYMDDEEGELSDIFDKVLLCKPLESKDDEASQNGANIGLQQDVQSVGIGNGKGRGMIHGNKKEVIDLRALLILCAQAVSVDDRETASELLKQIMQHSSPFGDCAQRLAHCFANALEARLAGTGTQIYTALSTKRMSAADMLKYYQAYITACPLNKMSLIFANDMILKAAEKAETLHIIDFGILYGFQWPALIHCLSRRPGGPPKLRITGVELPLSGFRPEERVQETGHHLAKYCRRFNVPFEYYAIAKKWDTVQFDDLKVQRNEVLAVNCVCRFKNLLDETVVVNNPRDTVLKLIRKLNPDIFVHSVVNGSYHAPFFVARFREALFHFSAFFDMFDNNLPREDQMRLGFEKEFIGREVLNIVACEGSERIVRPETYKQWQVRNMRAGFRQLPLDREVMNKIKDKVKMGYSPDFVVDEDGRWMLLGWKGRIMFGSACWAPSRT</sequence>
<comment type="caution">
    <text evidence="5">Lacks conserved residue(s) required for the propagation of feature annotation.</text>
</comment>
<feature type="region of interest" description="VHIID" evidence="5">
    <location>
        <begin position="409"/>
        <end position="474"/>
    </location>
</feature>
<evidence type="ECO:0000256" key="6">
    <source>
        <dbReference type="SAM" id="MobiDB-lite"/>
    </source>
</evidence>
<dbReference type="Proteomes" id="UP000238479">
    <property type="component" value="Chromosome 5"/>
</dbReference>
<dbReference type="AlphaFoldDB" id="A0A2P6QIY8"/>
<name>A0A2P6QIY8_ROSCH</name>
<dbReference type="GO" id="GO:0005634">
    <property type="term" value="C:nucleus"/>
    <property type="evidence" value="ECO:0007669"/>
    <property type="project" value="UniProtKB-SubCell"/>
</dbReference>
<feature type="region of interest" description="Leucine repeat II (LRII)" evidence="5">
    <location>
        <begin position="490"/>
        <end position="522"/>
    </location>
</feature>
<protein>
    <submittedName>
        <fullName evidence="7">Putative transcription factor GRAS family</fullName>
    </submittedName>
</protein>
<feature type="region of interest" description="Leucine repeat I (LRI)" evidence="5">
    <location>
        <begin position="330"/>
        <end position="390"/>
    </location>
</feature>
<accession>A0A2P6QIY8</accession>
<evidence type="ECO:0000256" key="1">
    <source>
        <dbReference type="ARBA" id="ARBA00004123"/>
    </source>
</evidence>
<keyword evidence="3" id="KW-0804">Transcription</keyword>
<dbReference type="OMA" id="IIFANHM"/>
<evidence type="ECO:0000256" key="2">
    <source>
        <dbReference type="ARBA" id="ARBA00023015"/>
    </source>
</evidence>
<evidence type="ECO:0000313" key="8">
    <source>
        <dbReference type="Proteomes" id="UP000238479"/>
    </source>
</evidence>
<proteinExistence type="inferred from homology"/>
<dbReference type="Pfam" id="PF03514">
    <property type="entry name" value="GRAS"/>
    <property type="match status" value="1"/>
</dbReference>
<feature type="short sequence motif" description="VHIID" evidence="5">
    <location>
        <begin position="440"/>
        <end position="444"/>
    </location>
</feature>
<keyword evidence="4" id="KW-0539">Nucleus</keyword>
<dbReference type="PANTHER" id="PTHR31636">
    <property type="entry name" value="OSJNBA0084A10.13 PROTEIN-RELATED"/>
    <property type="match status" value="1"/>
</dbReference>
<organism evidence="7 8">
    <name type="scientific">Rosa chinensis</name>
    <name type="common">China rose</name>
    <dbReference type="NCBI Taxonomy" id="74649"/>
    <lineage>
        <taxon>Eukaryota</taxon>
        <taxon>Viridiplantae</taxon>
        <taxon>Streptophyta</taxon>
        <taxon>Embryophyta</taxon>
        <taxon>Tracheophyta</taxon>
        <taxon>Spermatophyta</taxon>
        <taxon>Magnoliopsida</taxon>
        <taxon>eudicotyledons</taxon>
        <taxon>Gunneridae</taxon>
        <taxon>Pentapetalae</taxon>
        <taxon>rosids</taxon>
        <taxon>fabids</taxon>
        <taxon>Rosales</taxon>
        <taxon>Rosaceae</taxon>
        <taxon>Rosoideae</taxon>
        <taxon>Rosoideae incertae sedis</taxon>
        <taxon>Rosa</taxon>
    </lineage>
</organism>